<keyword evidence="10" id="KW-0732">Signal</keyword>
<dbReference type="PANTHER" id="PTHR24238:SF75">
    <property type="entry name" value="CHOLECYSTOKININ-LIKE RECEPTOR AT 17D1-RELATED"/>
    <property type="match status" value="1"/>
</dbReference>
<comment type="caution">
    <text evidence="12">The sequence shown here is derived from an EMBL/GenBank/DDBJ whole genome shotgun (WGS) entry which is preliminary data.</text>
</comment>
<evidence type="ECO:0000256" key="9">
    <source>
        <dbReference type="SAM" id="Phobius"/>
    </source>
</evidence>
<keyword evidence="8" id="KW-0807">Transducer</keyword>
<reference evidence="12 13" key="1">
    <citation type="journal article" date="2019" name="J. Hered.">
        <title>An Improved Genome Assembly for Drosophila navojoa, the Basal Species in the mojavensis Cluster.</title>
        <authorList>
            <person name="Vanderlinde T."/>
            <person name="Dupim E.G."/>
            <person name="Nazario-Yepiz N.O."/>
            <person name="Carvalho A.B."/>
        </authorList>
    </citation>
    <scope>NUCLEOTIDE SEQUENCE [LARGE SCALE GENOMIC DNA]</scope>
    <source>
        <strain evidence="12">Navoj_Jal97</strain>
        <tissue evidence="12">Whole organism</tissue>
    </source>
</reference>
<evidence type="ECO:0000313" key="13">
    <source>
        <dbReference type="Proteomes" id="UP000295192"/>
    </source>
</evidence>
<keyword evidence="13" id="KW-1185">Reference proteome</keyword>
<name>A0A484B0K3_DRONA</name>
<dbReference type="GO" id="GO:0008188">
    <property type="term" value="F:neuropeptide receptor activity"/>
    <property type="evidence" value="ECO:0007669"/>
    <property type="project" value="TreeGrafter"/>
</dbReference>
<evidence type="ECO:0000256" key="3">
    <source>
        <dbReference type="ARBA" id="ARBA00022692"/>
    </source>
</evidence>
<keyword evidence="3 9" id="KW-0812">Transmembrane</keyword>
<feature type="domain" description="G-protein coupled receptors family 1 profile" evidence="11">
    <location>
        <begin position="44"/>
        <end position="191"/>
    </location>
</feature>
<keyword evidence="6 9" id="KW-0472">Membrane</keyword>
<evidence type="ECO:0000256" key="8">
    <source>
        <dbReference type="ARBA" id="ARBA00023224"/>
    </source>
</evidence>
<dbReference type="PANTHER" id="PTHR24238">
    <property type="entry name" value="G-PROTEIN COUPLED RECEPTOR"/>
    <property type="match status" value="1"/>
</dbReference>
<feature type="signal peptide" evidence="10">
    <location>
        <begin position="1"/>
        <end position="28"/>
    </location>
</feature>
<protein>
    <recommendedName>
        <fullName evidence="11">G-protein coupled receptors family 1 profile domain-containing protein</fullName>
    </recommendedName>
</protein>
<evidence type="ECO:0000313" key="12">
    <source>
        <dbReference type="EMBL" id="TDG41361.1"/>
    </source>
</evidence>
<dbReference type="OrthoDB" id="10037617at2759"/>
<dbReference type="InterPro" id="IPR017452">
    <property type="entry name" value="GPCR_Rhodpsn_7TM"/>
</dbReference>
<keyword evidence="7" id="KW-0675">Receptor</keyword>
<sequence>MQITLARANIWPLSLSLAVLKWITFVMPSSRQPAERKPTASVAVSSWTLVAISCERYYAICHPLRSRTWQTINHANKIIAFIWLGSLVCMTPIAVFSQLMPTSRQGLRKCREQWPVGSLGYERAYNIFLDLALLVLPLLALSFAYMFITRTLYVSMRNERAMNFGSSGPDVGLTTSSSSNNNSCSGSRRTFGSSNYLMRMQMRQEALAADSAAQLDMLLQQQQQQHQQQQQQCGASQYYY</sequence>
<dbReference type="SUPFAM" id="SSF81321">
    <property type="entry name" value="Family A G protein-coupled receptor-like"/>
    <property type="match status" value="1"/>
</dbReference>
<feature type="non-terminal residue" evidence="12">
    <location>
        <position position="240"/>
    </location>
</feature>
<evidence type="ECO:0000256" key="2">
    <source>
        <dbReference type="ARBA" id="ARBA00010663"/>
    </source>
</evidence>
<feature type="transmembrane region" description="Helical" evidence="9">
    <location>
        <begin position="124"/>
        <end position="148"/>
    </location>
</feature>
<evidence type="ECO:0000256" key="4">
    <source>
        <dbReference type="ARBA" id="ARBA00022989"/>
    </source>
</evidence>
<keyword evidence="5" id="KW-0297">G-protein coupled receptor</keyword>
<dbReference type="Gene3D" id="1.20.1070.10">
    <property type="entry name" value="Rhodopsin 7-helix transmembrane proteins"/>
    <property type="match status" value="1"/>
</dbReference>
<comment type="similarity">
    <text evidence="2">Belongs to the G-protein coupled receptor 1 family.</text>
</comment>
<proteinExistence type="inferred from homology"/>
<organism evidence="12 13">
    <name type="scientific">Drosophila navojoa</name>
    <name type="common">Fruit fly</name>
    <dbReference type="NCBI Taxonomy" id="7232"/>
    <lineage>
        <taxon>Eukaryota</taxon>
        <taxon>Metazoa</taxon>
        <taxon>Ecdysozoa</taxon>
        <taxon>Arthropoda</taxon>
        <taxon>Hexapoda</taxon>
        <taxon>Insecta</taxon>
        <taxon>Pterygota</taxon>
        <taxon>Neoptera</taxon>
        <taxon>Endopterygota</taxon>
        <taxon>Diptera</taxon>
        <taxon>Brachycera</taxon>
        <taxon>Muscomorpha</taxon>
        <taxon>Ephydroidea</taxon>
        <taxon>Drosophilidae</taxon>
        <taxon>Drosophila</taxon>
    </lineage>
</organism>
<dbReference type="AlphaFoldDB" id="A0A484B0K3"/>
<keyword evidence="4 9" id="KW-1133">Transmembrane helix</keyword>
<dbReference type="STRING" id="7232.A0A484B0K3"/>
<feature type="transmembrane region" description="Helical" evidence="9">
    <location>
        <begin position="78"/>
        <end position="99"/>
    </location>
</feature>
<accession>A0A484B0K3</accession>
<dbReference type="GO" id="GO:0005886">
    <property type="term" value="C:plasma membrane"/>
    <property type="evidence" value="ECO:0007669"/>
    <property type="project" value="TreeGrafter"/>
</dbReference>
<dbReference type="Pfam" id="PF00001">
    <property type="entry name" value="7tm_1"/>
    <property type="match status" value="1"/>
</dbReference>
<evidence type="ECO:0000259" key="11">
    <source>
        <dbReference type="PROSITE" id="PS50262"/>
    </source>
</evidence>
<comment type="subcellular location">
    <subcellularLocation>
        <location evidence="1">Membrane</location>
        <topology evidence="1">Multi-pass membrane protein</topology>
    </subcellularLocation>
</comment>
<evidence type="ECO:0000256" key="6">
    <source>
        <dbReference type="ARBA" id="ARBA00023136"/>
    </source>
</evidence>
<dbReference type="InterPro" id="IPR000276">
    <property type="entry name" value="GPCR_Rhodpsn"/>
</dbReference>
<evidence type="ECO:0000256" key="7">
    <source>
        <dbReference type="ARBA" id="ARBA00023170"/>
    </source>
</evidence>
<dbReference type="PROSITE" id="PS50262">
    <property type="entry name" value="G_PROTEIN_RECEP_F1_2"/>
    <property type="match status" value="1"/>
</dbReference>
<dbReference type="Proteomes" id="UP000295192">
    <property type="component" value="Unassembled WGS sequence"/>
</dbReference>
<gene>
    <name evidence="12" type="ORF">AWZ03_012214</name>
</gene>
<feature type="chain" id="PRO_5019774850" description="G-protein coupled receptors family 1 profile domain-containing protein" evidence="10">
    <location>
        <begin position="29"/>
        <end position="240"/>
    </location>
</feature>
<evidence type="ECO:0000256" key="10">
    <source>
        <dbReference type="SAM" id="SignalP"/>
    </source>
</evidence>
<dbReference type="PROSITE" id="PS00237">
    <property type="entry name" value="G_PROTEIN_RECEP_F1_1"/>
    <property type="match status" value="1"/>
</dbReference>
<evidence type="ECO:0000256" key="5">
    <source>
        <dbReference type="ARBA" id="ARBA00023040"/>
    </source>
</evidence>
<dbReference type="EMBL" id="LSRL02000366">
    <property type="protein sequence ID" value="TDG41361.1"/>
    <property type="molecule type" value="Genomic_DNA"/>
</dbReference>
<evidence type="ECO:0000256" key="1">
    <source>
        <dbReference type="ARBA" id="ARBA00004141"/>
    </source>
</evidence>